<dbReference type="SUPFAM" id="SSF52833">
    <property type="entry name" value="Thioredoxin-like"/>
    <property type="match status" value="1"/>
</dbReference>
<reference evidence="2" key="1">
    <citation type="journal article" date="2020" name="mSystems">
        <title>Genome- and Community-Level Interaction Insights into Carbon Utilization and Element Cycling Functions of Hydrothermarchaeota in Hydrothermal Sediment.</title>
        <authorList>
            <person name="Zhou Z."/>
            <person name="Liu Y."/>
            <person name="Xu W."/>
            <person name="Pan J."/>
            <person name="Luo Z.H."/>
            <person name="Li M."/>
        </authorList>
    </citation>
    <scope>NUCLEOTIDE SEQUENCE [LARGE SCALE GENOMIC DNA]</scope>
    <source>
        <strain evidence="2">HyVt-505</strain>
    </source>
</reference>
<dbReference type="Pfam" id="PF01323">
    <property type="entry name" value="DSBA"/>
    <property type="match status" value="1"/>
</dbReference>
<evidence type="ECO:0000259" key="1">
    <source>
        <dbReference type="Pfam" id="PF01323"/>
    </source>
</evidence>
<protein>
    <submittedName>
        <fullName evidence="2">Disulfide bond formation protein DsbA</fullName>
    </submittedName>
</protein>
<dbReference type="InterPro" id="IPR001853">
    <property type="entry name" value="DSBA-like_thioredoxin_dom"/>
</dbReference>
<gene>
    <name evidence="2" type="ORF">ENJ65_06645</name>
</gene>
<dbReference type="Gene3D" id="3.40.30.10">
    <property type="entry name" value="Glutaredoxin"/>
    <property type="match status" value="1"/>
</dbReference>
<dbReference type="AlphaFoldDB" id="A0A832J7E5"/>
<proteinExistence type="predicted"/>
<organism evidence="2">
    <name type="scientific">Candidatus Tenderia electrophaga</name>
    <dbReference type="NCBI Taxonomy" id="1748243"/>
    <lineage>
        <taxon>Bacteria</taxon>
        <taxon>Pseudomonadati</taxon>
        <taxon>Pseudomonadota</taxon>
        <taxon>Gammaproteobacteria</taxon>
        <taxon>Candidatus Tenderiales</taxon>
        <taxon>Candidatus Tenderiaceae</taxon>
        <taxon>Candidatus Tenderia</taxon>
    </lineage>
</organism>
<feature type="non-terminal residue" evidence="2">
    <location>
        <position position="1"/>
    </location>
</feature>
<dbReference type="InterPro" id="IPR036249">
    <property type="entry name" value="Thioredoxin-like_sf"/>
</dbReference>
<dbReference type="Proteomes" id="UP000885832">
    <property type="component" value="Unassembled WGS sequence"/>
</dbReference>
<sequence>YAGFGKHVLEVCQQFPHVEISAQVWCDEIPKSSANAHLFLKAVQLLEQAGEVSCDAQPGCHGRNLFEETVWRLRQSFFRDNKNIAQLDCQLALAAEMGLPCDRIVELLHDGAAMAALCRDTDLCQEYGVAGSPSYILNEGRQKLYGNVGYKVIAANVQEVLNQPQHQASWC</sequence>
<accession>A0A832J7E5</accession>
<dbReference type="EMBL" id="DRNF01000417">
    <property type="protein sequence ID" value="HHJ81296.1"/>
    <property type="molecule type" value="Genomic_DNA"/>
</dbReference>
<evidence type="ECO:0000313" key="2">
    <source>
        <dbReference type="EMBL" id="HHJ81296.1"/>
    </source>
</evidence>
<dbReference type="GO" id="GO:0016491">
    <property type="term" value="F:oxidoreductase activity"/>
    <property type="evidence" value="ECO:0007669"/>
    <property type="project" value="InterPro"/>
</dbReference>
<comment type="caution">
    <text evidence="2">The sequence shown here is derived from an EMBL/GenBank/DDBJ whole genome shotgun (WGS) entry which is preliminary data.</text>
</comment>
<feature type="domain" description="DSBA-like thioredoxin" evidence="1">
    <location>
        <begin position="65"/>
        <end position="155"/>
    </location>
</feature>
<name>A0A832J7E5_9GAMM</name>